<protein>
    <submittedName>
        <fullName evidence="9">Glycosyl hydrolases family 43</fullName>
    </submittedName>
</protein>
<dbReference type="InterPro" id="IPR006710">
    <property type="entry name" value="Glyco_hydro_43"/>
</dbReference>
<evidence type="ECO:0000313" key="10">
    <source>
        <dbReference type="Proteomes" id="UP000198916"/>
    </source>
</evidence>
<proteinExistence type="inferred from homology"/>
<dbReference type="GO" id="GO:0045493">
    <property type="term" value="P:xylan catabolic process"/>
    <property type="evidence" value="ECO:0007669"/>
    <property type="project" value="UniProtKB-KW"/>
</dbReference>
<dbReference type="EMBL" id="FNZR01000001">
    <property type="protein sequence ID" value="SEK31086.1"/>
    <property type="molecule type" value="Genomic_DNA"/>
</dbReference>
<evidence type="ECO:0000256" key="8">
    <source>
        <dbReference type="RuleBase" id="RU361187"/>
    </source>
</evidence>
<comment type="similarity">
    <text evidence="1 8">Belongs to the glycosyl hydrolase 43 family.</text>
</comment>
<keyword evidence="4" id="KW-0119">Carbohydrate metabolism</keyword>
<keyword evidence="2" id="KW-0624">Polysaccharide degradation</keyword>
<evidence type="ECO:0000256" key="5">
    <source>
        <dbReference type="ARBA" id="ARBA00023295"/>
    </source>
</evidence>
<name>A0A1H7FYF0_9SPHI</name>
<evidence type="ECO:0000256" key="6">
    <source>
        <dbReference type="PIRSR" id="PIRSR606710-1"/>
    </source>
</evidence>
<evidence type="ECO:0000256" key="4">
    <source>
        <dbReference type="ARBA" id="ARBA00023277"/>
    </source>
</evidence>
<reference evidence="10" key="1">
    <citation type="submission" date="2016-10" db="EMBL/GenBank/DDBJ databases">
        <authorList>
            <person name="Varghese N."/>
            <person name="Submissions S."/>
        </authorList>
    </citation>
    <scope>NUCLEOTIDE SEQUENCE [LARGE SCALE GENOMIC DNA]</scope>
    <source>
        <strain evidence="10">Jip14</strain>
    </source>
</reference>
<keyword evidence="10" id="KW-1185">Reference proteome</keyword>
<organism evidence="9 10">
    <name type="scientific">Parapedobacter koreensis</name>
    <dbReference type="NCBI Taxonomy" id="332977"/>
    <lineage>
        <taxon>Bacteria</taxon>
        <taxon>Pseudomonadati</taxon>
        <taxon>Bacteroidota</taxon>
        <taxon>Sphingobacteriia</taxon>
        <taxon>Sphingobacteriales</taxon>
        <taxon>Sphingobacteriaceae</taxon>
        <taxon>Parapedobacter</taxon>
    </lineage>
</organism>
<keyword evidence="3 8" id="KW-0378">Hydrolase</keyword>
<dbReference type="InterPro" id="IPR052176">
    <property type="entry name" value="Glycosyl_Hydrlase_43_Enz"/>
</dbReference>
<accession>A0A1H7FYF0</accession>
<dbReference type="GO" id="GO:0004553">
    <property type="term" value="F:hydrolase activity, hydrolyzing O-glycosyl compounds"/>
    <property type="evidence" value="ECO:0007669"/>
    <property type="project" value="InterPro"/>
</dbReference>
<keyword evidence="2" id="KW-0858">Xylan degradation</keyword>
<evidence type="ECO:0000256" key="3">
    <source>
        <dbReference type="ARBA" id="ARBA00022801"/>
    </source>
</evidence>
<dbReference type="CDD" id="cd18827">
    <property type="entry name" value="GH43_XlnD-like"/>
    <property type="match status" value="1"/>
</dbReference>
<feature type="active site" description="Proton donor" evidence="6">
    <location>
        <position position="249"/>
    </location>
</feature>
<dbReference type="Proteomes" id="UP000198916">
    <property type="component" value="Unassembled WGS sequence"/>
</dbReference>
<evidence type="ECO:0000256" key="7">
    <source>
        <dbReference type="PIRSR" id="PIRSR606710-2"/>
    </source>
</evidence>
<dbReference type="AlphaFoldDB" id="A0A1H7FYF0"/>
<feature type="site" description="Important for catalytic activity, responsible for pKa modulation of the active site Glu and correct orientation of both the proton donor and substrate" evidence="7">
    <location>
        <position position="197"/>
    </location>
</feature>
<gene>
    <name evidence="9" type="ORF">SAMN05421740_101507</name>
</gene>
<feature type="active site" description="Proton acceptor" evidence="6">
    <location>
        <position position="80"/>
    </location>
</feature>
<dbReference type="PANTHER" id="PTHR43772">
    <property type="entry name" value="ENDO-1,4-BETA-XYLANASE"/>
    <property type="match status" value="1"/>
</dbReference>
<evidence type="ECO:0000256" key="2">
    <source>
        <dbReference type="ARBA" id="ARBA00022651"/>
    </source>
</evidence>
<dbReference type="Gene3D" id="2.115.10.20">
    <property type="entry name" value="Glycosyl hydrolase domain, family 43"/>
    <property type="match status" value="1"/>
</dbReference>
<evidence type="ECO:0000313" key="9">
    <source>
        <dbReference type="EMBL" id="SEK31086.1"/>
    </source>
</evidence>
<dbReference type="Pfam" id="PF04616">
    <property type="entry name" value="Glyco_hydro_43"/>
    <property type="match status" value="1"/>
</dbReference>
<dbReference type="InterPro" id="IPR023296">
    <property type="entry name" value="Glyco_hydro_beta-prop_sf"/>
</dbReference>
<dbReference type="PANTHER" id="PTHR43772:SF2">
    <property type="entry name" value="PUTATIVE (AFU_ORTHOLOGUE AFUA_2G04480)-RELATED"/>
    <property type="match status" value="1"/>
</dbReference>
<dbReference type="STRING" id="332977.SAMN05421740_101507"/>
<dbReference type="SUPFAM" id="SSF75005">
    <property type="entry name" value="Arabinanase/levansucrase/invertase"/>
    <property type="match status" value="1"/>
</dbReference>
<evidence type="ECO:0000256" key="1">
    <source>
        <dbReference type="ARBA" id="ARBA00009865"/>
    </source>
</evidence>
<sequence length="367" mass="41639">MISALNPLSRLGSRTLTYFICPAAVQNSKSKCILAPNKPGYPMNTFRTYCTLSLAWLCIAGLTQPLFAQQNPIIPGWYADPEGIVYGDRFWVYPTYSAPYEEQVFFDAFSSPDLVNWTKHPRIIDTAEVKWAKRAMWAPGVLEKDGKYYFFFAANDVHEGQVGGIGVAVADRPEGPFKDLLGKPLINDIVNGAQPIDQFVFKDKDGTYYMYYGGWRHCNIVRLNDDFTGLVPFDDGEIYKEVTPESYVEGPFMFMRNGNYYFMWSEGGWGGPHYKVAYAIADSPFGPFKRVATILEQDPEIATGAGHHSVIQVPGNDQWYIVYHRRPLDKKGANERVTCVDEMHFDEDGYIMPVQMTHTGVRHPLRN</sequence>
<keyword evidence="5 8" id="KW-0326">Glycosidase</keyword>